<dbReference type="PROSITE" id="PS01095">
    <property type="entry name" value="GH18_1"/>
    <property type="match status" value="1"/>
</dbReference>
<comment type="caution">
    <text evidence="11">The sequence shown here is derived from an EMBL/GenBank/DDBJ whole genome shotgun (WGS) entry which is preliminary data.</text>
</comment>
<reference evidence="11 12" key="1">
    <citation type="submission" date="2018-09" db="EMBL/GenBank/DDBJ databases">
        <authorList>
            <person name="Wang F."/>
        </authorList>
    </citation>
    <scope>NUCLEOTIDE SEQUENCE [LARGE SCALE GENOMIC DNA]</scope>
    <source>
        <strain evidence="11 12">PLHSC7-2</strain>
    </source>
</reference>
<dbReference type="InterPro" id="IPR029070">
    <property type="entry name" value="Chitinase_insertion_sf"/>
</dbReference>
<sequence>MPTDSDGDGISDEVDNCPNVANPDQKDTDNNGVGDACETSAECPSFDINASYDTSSIVKNGDGYYKCDVAGWCSSGSGAYEPGVGWAWESAWSASTLEACTQVGGGVDIPDVAFCAAPWNSAKIYAQGSVVDYNNIAYLAIKETYGITPDNLTYGEQYQVVGYPDENLCPVKIPNNIDYGQAKPVGGNTQADKLNPTGAVNGAIISNQASSNNQKSGGIDPATDNGGNHNGLSGDNGARVSKVTPGSVANQHNQYQLTGGTEVVTYIGDWAIYGRQYDFSTLAASNVHRIVYGFAGICFPDAKNEQDGGFPTTAPAAVLRTCKQSNLPDGAMAVADFEAAFVRKIPGAPQSGVVGIESMYELEANKVSGVFGVLYELRKQNPDLKLDLSVGGWTLSEGFPWMASDPVRRKVFVDSIVSFLERFDFDGIDIDWEYPGSDGAVVGMARPDDAQTYAQLVQDLRAGMDWLSKKTGKSYRLSSAIPAGEGRLEKIDWSVVHPYLDRLYAMTYDLTGAWERELSNHTPLYTNPNAVGSSAGTSGDFTINYLKSLGIPANKLMLGIANYHRSRAMVPGDVTEYDNGLNGDTSYGAANAAGADLILGIAGVGSWEAGVIEGYDLYANYLDNQLKPKHGYRLYTDKIANADYLVNDNIGSFITIETPRTAALKTQYAKDNGLAGVFFWMAEQDNGYNLNAVNHVLGNPIKVDKADIKPAQHIATCGQNVTIAQCESLISPLK</sequence>
<feature type="region of interest" description="Disordered" evidence="9">
    <location>
        <begin position="209"/>
        <end position="244"/>
    </location>
</feature>
<dbReference type="InterPro" id="IPR050314">
    <property type="entry name" value="Glycosyl_Hydrlase_18"/>
</dbReference>
<evidence type="ECO:0000256" key="4">
    <source>
        <dbReference type="ARBA" id="ARBA00022801"/>
    </source>
</evidence>
<dbReference type="SMART" id="SM00636">
    <property type="entry name" value="Glyco_18"/>
    <property type="match status" value="1"/>
</dbReference>
<dbReference type="SUPFAM" id="SSF54556">
    <property type="entry name" value="Chitinase insertion domain"/>
    <property type="match status" value="1"/>
</dbReference>
<dbReference type="Pfam" id="PF00704">
    <property type="entry name" value="Glyco_hydro_18"/>
    <property type="match status" value="1"/>
</dbReference>
<dbReference type="InterPro" id="IPR011583">
    <property type="entry name" value="Chitinase_II/V-like_cat"/>
</dbReference>
<feature type="domain" description="GH18" evidence="10">
    <location>
        <begin position="261"/>
        <end position="700"/>
    </location>
</feature>
<evidence type="ECO:0000256" key="5">
    <source>
        <dbReference type="ARBA" id="ARBA00023024"/>
    </source>
</evidence>
<keyword evidence="3" id="KW-0732">Signal</keyword>
<name>A0A418YBQ5_9GAMM</name>
<dbReference type="AlphaFoldDB" id="A0A418YBQ5"/>
<evidence type="ECO:0000256" key="1">
    <source>
        <dbReference type="ARBA" id="ARBA00000822"/>
    </source>
</evidence>
<organism evidence="11 12">
    <name type="scientific">Motilimonas pumila</name>
    <dbReference type="NCBI Taxonomy" id="2303987"/>
    <lineage>
        <taxon>Bacteria</taxon>
        <taxon>Pseudomonadati</taxon>
        <taxon>Pseudomonadota</taxon>
        <taxon>Gammaproteobacteria</taxon>
        <taxon>Alteromonadales</taxon>
        <taxon>Alteromonadales genera incertae sedis</taxon>
        <taxon>Motilimonas</taxon>
    </lineage>
</organism>
<dbReference type="InterPro" id="IPR017853">
    <property type="entry name" value="GH"/>
</dbReference>
<dbReference type="Pfam" id="PF02412">
    <property type="entry name" value="TSP_3"/>
    <property type="match status" value="2"/>
</dbReference>
<dbReference type="GO" id="GO:0008843">
    <property type="term" value="F:endochitinase activity"/>
    <property type="evidence" value="ECO:0007669"/>
    <property type="project" value="UniProtKB-EC"/>
</dbReference>
<dbReference type="GO" id="GO:0005509">
    <property type="term" value="F:calcium ion binding"/>
    <property type="evidence" value="ECO:0007669"/>
    <property type="project" value="InterPro"/>
</dbReference>
<dbReference type="Gene3D" id="4.10.1080.10">
    <property type="entry name" value="TSP type-3 repeat"/>
    <property type="match status" value="1"/>
</dbReference>
<keyword evidence="7" id="KW-0119">Carbohydrate metabolism</keyword>
<protein>
    <recommendedName>
        <fullName evidence="2">chitinase</fullName>
        <ecNumber evidence="2">3.2.1.14</ecNumber>
    </recommendedName>
</protein>
<dbReference type="EC" id="3.2.1.14" evidence="2"/>
<comment type="catalytic activity">
    <reaction evidence="1">
        <text>Random endo-hydrolysis of N-acetyl-beta-D-glucosaminide (1-&gt;4)-beta-linkages in chitin and chitodextrins.</text>
        <dbReference type="EC" id="3.2.1.14"/>
    </reaction>
</comment>
<dbReference type="PANTHER" id="PTHR11177">
    <property type="entry name" value="CHITINASE"/>
    <property type="match status" value="1"/>
</dbReference>
<proteinExistence type="predicted"/>
<feature type="compositionally biased region" description="Acidic residues" evidence="9">
    <location>
        <begin position="1"/>
        <end position="15"/>
    </location>
</feature>
<dbReference type="CDD" id="cd06548">
    <property type="entry name" value="GH18_chitinase"/>
    <property type="match status" value="1"/>
</dbReference>
<dbReference type="InterPro" id="IPR001223">
    <property type="entry name" value="Glyco_hydro18_cat"/>
</dbReference>
<evidence type="ECO:0000256" key="9">
    <source>
        <dbReference type="SAM" id="MobiDB-lite"/>
    </source>
</evidence>
<dbReference type="SUPFAM" id="SSF103647">
    <property type="entry name" value="TSP type-3 repeat"/>
    <property type="match status" value="1"/>
</dbReference>
<keyword evidence="6 8" id="KW-0326">Glycosidase</keyword>
<dbReference type="SUPFAM" id="SSF51445">
    <property type="entry name" value="(Trans)glycosidases"/>
    <property type="match status" value="1"/>
</dbReference>
<evidence type="ECO:0000313" key="11">
    <source>
        <dbReference type="EMBL" id="RJG41889.1"/>
    </source>
</evidence>
<evidence type="ECO:0000256" key="7">
    <source>
        <dbReference type="ARBA" id="ARBA00023326"/>
    </source>
</evidence>
<dbReference type="InterPro" id="IPR003367">
    <property type="entry name" value="Thrombospondin_3-like_rpt"/>
</dbReference>
<dbReference type="PANTHER" id="PTHR11177:SF317">
    <property type="entry name" value="CHITINASE 12-RELATED"/>
    <property type="match status" value="1"/>
</dbReference>
<dbReference type="Gene3D" id="3.20.20.80">
    <property type="entry name" value="Glycosidases"/>
    <property type="match status" value="1"/>
</dbReference>
<accession>A0A418YBQ5</accession>
<dbReference type="Gene3D" id="3.10.50.10">
    <property type="match status" value="1"/>
</dbReference>
<dbReference type="InterPro" id="IPR001579">
    <property type="entry name" value="Glyco_hydro_18_chit_AS"/>
</dbReference>
<reference evidence="11 12" key="2">
    <citation type="submission" date="2019-01" db="EMBL/GenBank/DDBJ databases">
        <title>Motilimonas pumilus sp. nov., isolated from the gut of sea cucumber (Apostichopus japonicus).</title>
        <authorList>
            <person name="Wang F.-Q."/>
            <person name="Ren L.-H."/>
            <person name="Lin Y.-W."/>
            <person name="Sun G.-H."/>
            <person name="Du Z.-J."/>
            <person name="Zhao J.-X."/>
            <person name="Liu X.-J."/>
            <person name="Liu L.-J."/>
        </authorList>
    </citation>
    <scope>NUCLEOTIDE SEQUENCE [LARGE SCALE GENOMIC DNA]</scope>
    <source>
        <strain evidence="11 12">PLHSC7-2</strain>
    </source>
</reference>
<dbReference type="EMBL" id="QZCH01000024">
    <property type="protein sequence ID" value="RJG41889.1"/>
    <property type="molecule type" value="Genomic_DNA"/>
</dbReference>
<dbReference type="GO" id="GO:0008061">
    <property type="term" value="F:chitin binding"/>
    <property type="evidence" value="ECO:0007669"/>
    <property type="project" value="InterPro"/>
</dbReference>
<evidence type="ECO:0000256" key="3">
    <source>
        <dbReference type="ARBA" id="ARBA00022729"/>
    </source>
</evidence>
<evidence type="ECO:0000256" key="2">
    <source>
        <dbReference type="ARBA" id="ARBA00012729"/>
    </source>
</evidence>
<evidence type="ECO:0000313" key="12">
    <source>
        <dbReference type="Proteomes" id="UP000283255"/>
    </source>
</evidence>
<dbReference type="GO" id="GO:0007155">
    <property type="term" value="P:cell adhesion"/>
    <property type="evidence" value="ECO:0007669"/>
    <property type="project" value="InterPro"/>
</dbReference>
<dbReference type="GO" id="GO:0000272">
    <property type="term" value="P:polysaccharide catabolic process"/>
    <property type="evidence" value="ECO:0007669"/>
    <property type="project" value="UniProtKB-KW"/>
</dbReference>
<keyword evidence="5" id="KW-0146">Chitin degradation</keyword>
<evidence type="ECO:0000256" key="6">
    <source>
        <dbReference type="ARBA" id="ARBA00023295"/>
    </source>
</evidence>
<dbReference type="InterPro" id="IPR028974">
    <property type="entry name" value="TSP_type-3_rpt"/>
</dbReference>
<keyword evidence="7" id="KW-0624">Polysaccharide degradation</keyword>
<evidence type="ECO:0000259" key="10">
    <source>
        <dbReference type="PROSITE" id="PS51910"/>
    </source>
</evidence>
<dbReference type="PROSITE" id="PS51910">
    <property type="entry name" value="GH18_2"/>
    <property type="match status" value="1"/>
</dbReference>
<keyword evidence="12" id="KW-1185">Reference proteome</keyword>
<gene>
    <name evidence="11" type="ORF">D1Z90_16045</name>
</gene>
<feature type="region of interest" description="Disordered" evidence="9">
    <location>
        <begin position="1"/>
        <end position="33"/>
    </location>
</feature>
<evidence type="ECO:0000256" key="8">
    <source>
        <dbReference type="RuleBase" id="RU000489"/>
    </source>
</evidence>
<keyword evidence="4 8" id="KW-0378">Hydrolase</keyword>
<dbReference type="Proteomes" id="UP000283255">
    <property type="component" value="Unassembled WGS sequence"/>
</dbReference>
<dbReference type="OrthoDB" id="9775889at2"/>
<dbReference type="GO" id="GO:0006032">
    <property type="term" value="P:chitin catabolic process"/>
    <property type="evidence" value="ECO:0007669"/>
    <property type="project" value="UniProtKB-KW"/>
</dbReference>